<organism evidence="1 2">
    <name type="scientific">Lophiotrema nucula</name>
    <dbReference type="NCBI Taxonomy" id="690887"/>
    <lineage>
        <taxon>Eukaryota</taxon>
        <taxon>Fungi</taxon>
        <taxon>Dikarya</taxon>
        <taxon>Ascomycota</taxon>
        <taxon>Pezizomycotina</taxon>
        <taxon>Dothideomycetes</taxon>
        <taxon>Pleosporomycetidae</taxon>
        <taxon>Pleosporales</taxon>
        <taxon>Lophiotremataceae</taxon>
        <taxon>Lophiotrema</taxon>
    </lineage>
</organism>
<sequence>MASESPPAGDEFVTDVNNAMAGINQEEHHNQATTDIDKLILGYQEKTTEALSRHFLKYDVLVKHCPLDGSKLVSGATFTLGALDKVPIEVHHAILRDLDVKSLLLFRSVNKCAMGAVDSVLEYKKIIDNAPNVVRMAIGTGTAGNFTIMELFEALCRRTCDHCGDVAPYIDLLGGGKPERMCMGLSNVQCRLSIPVPLYLHELESRNQMDALASPACFRVIPGDYGLFRFHERCKLYCKRTAEWLKMGYQEVAHIPRLAEDALTMPDQHRSKFEARLHTILASWLHPRSLMIDCSTFCDICRKQSGIETTWGTRRFFEWSKVIEQSGLDRPLRSTLLKSLRSI</sequence>
<evidence type="ECO:0008006" key="3">
    <source>
        <dbReference type="Google" id="ProtNLM"/>
    </source>
</evidence>
<evidence type="ECO:0000313" key="1">
    <source>
        <dbReference type="EMBL" id="KAF2105917.1"/>
    </source>
</evidence>
<proteinExistence type="predicted"/>
<keyword evidence="2" id="KW-1185">Reference proteome</keyword>
<dbReference type="EMBL" id="ML977369">
    <property type="protein sequence ID" value="KAF2105917.1"/>
    <property type="molecule type" value="Genomic_DNA"/>
</dbReference>
<gene>
    <name evidence="1" type="ORF">BDV96DRAFT_655191</name>
</gene>
<accession>A0A6A5YHU3</accession>
<evidence type="ECO:0000313" key="2">
    <source>
        <dbReference type="Proteomes" id="UP000799770"/>
    </source>
</evidence>
<dbReference type="OrthoDB" id="3792830at2759"/>
<reference evidence="1" key="1">
    <citation type="journal article" date="2020" name="Stud. Mycol.">
        <title>101 Dothideomycetes genomes: a test case for predicting lifestyles and emergence of pathogens.</title>
        <authorList>
            <person name="Haridas S."/>
            <person name="Albert R."/>
            <person name="Binder M."/>
            <person name="Bloem J."/>
            <person name="Labutti K."/>
            <person name="Salamov A."/>
            <person name="Andreopoulos B."/>
            <person name="Baker S."/>
            <person name="Barry K."/>
            <person name="Bills G."/>
            <person name="Bluhm B."/>
            <person name="Cannon C."/>
            <person name="Castanera R."/>
            <person name="Culley D."/>
            <person name="Daum C."/>
            <person name="Ezra D."/>
            <person name="Gonzalez J."/>
            <person name="Henrissat B."/>
            <person name="Kuo A."/>
            <person name="Liang C."/>
            <person name="Lipzen A."/>
            <person name="Lutzoni F."/>
            <person name="Magnuson J."/>
            <person name="Mondo S."/>
            <person name="Nolan M."/>
            <person name="Ohm R."/>
            <person name="Pangilinan J."/>
            <person name="Park H.-J."/>
            <person name="Ramirez L."/>
            <person name="Alfaro M."/>
            <person name="Sun H."/>
            <person name="Tritt A."/>
            <person name="Yoshinaga Y."/>
            <person name="Zwiers L.-H."/>
            <person name="Turgeon B."/>
            <person name="Goodwin S."/>
            <person name="Spatafora J."/>
            <person name="Crous P."/>
            <person name="Grigoriev I."/>
        </authorList>
    </citation>
    <scope>NUCLEOTIDE SEQUENCE</scope>
    <source>
        <strain evidence="1">CBS 627.86</strain>
    </source>
</reference>
<name>A0A6A5YHU3_9PLEO</name>
<dbReference type="Proteomes" id="UP000799770">
    <property type="component" value="Unassembled WGS sequence"/>
</dbReference>
<dbReference type="AlphaFoldDB" id="A0A6A5YHU3"/>
<protein>
    <recommendedName>
        <fullName evidence="3">F-box domain-containing protein</fullName>
    </recommendedName>
</protein>